<dbReference type="OrthoDB" id="1082405at2"/>
<sequence length="157" mass="18194">MKNTIGDALPYPQRKILADLNFKVGSIFKFYDAVAKKEKRLILIGIRYDKIIVAFLRINTKINTTIFPSEELRNEHLELEFDRELRPFLTHTSYVNCSIFLEQHAKAIYNLLIDKPSIHIGTLCEADLLKIKHKISTSKLLSPSQKKNFGLFYTPLK</sequence>
<protein>
    <submittedName>
        <fullName evidence="1">Uncharacterized protein</fullName>
    </submittedName>
</protein>
<dbReference type="AlphaFoldDB" id="W0F3E1"/>
<dbReference type="STRING" id="929713.NIASO_09905"/>
<proteinExistence type="predicted"/>
<dbReference type="HOGENOM" id="CLU_137860_0_0_10"/>
<evidence type="ECO:0000313" key="1">
    <source>
        <dbReference type="EMBL" id="AHF17560.1"/>
    </source>
</evidence>
<gene>
    <name evidence="1" type="ORF">NIASO_09905</name>
</gene>
<keyword evidence="2" id="KW-1185">Reference proteome</keyword>
<dbReference type="eggNOG" id="ENOG50334DA">
    <property type="taxonomic scope" value="Bacteria"/>
</dbReference>
<dbReference type="RefSeq" id="WP_008584169.1">
    <property type="nucleotide sequence ID" value="NZ_CP007035.1"/>
</dbReference>
<name>W0F3E1_9BACT</name>
<dbReference type="EMBL" id="CP007035">
    <property type="protein sequence ID" value="AHF17560.1"/>
    <property type="molecule type" value="Genomic_DNA"/>
</dbReference>
<dbReference type="Proteomes" id="UP000003586">
    <property type="component" value="Chromosome"/>
</dbReference>
<evidence type="ECO:0000313" key="2">
    <source>
        <dbReference type="Proteomes" id="UP000003586"/>
    </source>
</evidence>
<accession>W0F3E1</accession>
<reference evidence="1 2" key="1">
    <citation type="submission" date="2013-12" db="EMBL/GenBank/DDBJ databases">
        <authorList>
            <consortium name="DOE Joint Genome Institute"/>
            <person name="Eisen J."/>
            <person name="Huntemann M."/>
            <person name="Han J."/>
            <person name="Chen A."/>
            <person name="Kyrpides N."/>
            <person name="Mavromatis K."/>
            <person name="Markowitz V."/>
            <person name="Palaniappan K."/>
            <person name="Ivanova N."/>
            <person name="Schaumberg A."/>
            <person name="Pati A."/>
            <person name="Liolios K."/>
            <person name="Nordberg H.P."/>
            <person name="Cantor M.N."/>
            <person name="Hua S.X."/>
            <person name="Woyke T."/>
        </authorList>
    </citation>
    <scope>NUCLEOTIDE SEQUENCE [LARGE SCALE GENOMIC DNA]</scope>
    <source>
        <strain evidence="2">DSM 19437</strain>
    </source>
</reference>
<dbReference type="KEGG" id="nso:NIASO_09905"/>
<organism evidence="1 2">
    <name type="scientific">Niabella soli DSM 19437</name>
    <dbReference type="NCBI Taxonomy" id="929713"/>
    <lineage>
        <taxon>Bacteria</taxon>
        <taxon>Pseudomonadati</taxon>
        <taxon>Bacteroidota</taxon>
        <taxon>Chitinophagia</taxon>
        <taxon>Chitinophagales</taxon>
        <taxon>Chitinophagaceae</taxon>
        <taxon>Niabella</taxon>
    </lineage>
</organism>